<evidence type="ECO:0000256" key="12">
    <source>
        <dbReference type="ARBA" id="ARBA00023128"/>
    </source>
</evidence>
<comment type="subcellular location">
    <subcellularLocation>
        <location evidence="2">Mitochondrion inner membrane</location>
        <topology evidence="2">Single-pass membrane protein</topology>
    </subcellularLocation>
</comment>
<gene>
    <name evidence="18" type="ORF">SPHA_30352</name>
</gene>
<sequence length="164" mass="18913">MAALVRQCCRLVRPLNKLGSRYRLIQPVSFISTSKKNKDVITSVDPIPKAESLQKELEKNFADLDPKDDKNWLTFGYDLVDRDSDRFVHNMTMLITVTLCVVGGTYVLAYLPDQKLQEWSLREAYLELERREREDLDLISPDLIDPAKVQLPSEEELGDMEIII</sequence>
<evidence type="ECO:0000256" key="5">
    <source>
        <dbReference type="ARBA" id="ARBA00022448"/>
    </source>
</evidence>
<dbReference type="PANTHER" id="PTHR13327:SF0">
    <property type="entry name" value="NADH DEHYDROGENASE [UBIQUINONE] 1 BETA SUBCOMPLEX SUBUNIT 11, MITOCHONDRIAL"/>
    <property type="match status" value="1"/>
</dbReference>
<evidence type="ECO:0000256" key="9">
    <source>
        <dbReference type="ARBA" id="ARBA00022946"/>
    </source>
</evidence>
<evidence type="ECO:0000256" key="10">
    <source>
        <dbReference type="ARBA" id="ARBA00022982"/>
    </source>
</evidence>
<evidence type="ECO:0000256" key="4">
    <source>
        <dbReference type="ARBA" id="ARBA00018632"/>
    </source>
</evidence>
<protein>
    <recommendedName>
        <fullName evidence="4">NADH dehydrogenase [ubiquinone] 1 beta subcomplex subunit 11, mitochondrial</fullName>
    </recommendedName>
    <alternativeName>
        <fullName evidence="15">Complex I-ESSS</fullName>
    </alternativeName>
    <alternativeName>
        <fullName evidence="14">NADH-ubiquinone oxidoreductase ESSS subunit</fullName>
    </alternativeName>
</protein>
<comment type="subunit">
    <text evidence="16">Complex I is composed of 45 different subunits. Interacts with BCAP31.</text>
</comment>
<keyword evidence="13 17" id="KW-0472">Membrane</keyword>
<keyword evidence="9" id="KW-0809">Transit peptide</keyword>
<keyword evidence="8" id="KW-0999">Mitochondrion inner membrane</keyword>
<evidence type="ECO:0000256" key="8">
    <source>
        <dbReference type="ARBA" id="ARBA00022792"/>
    </source>
</evidence>
<evidence type="ECO:0000256" key="16">
    <source>
        <dbReference type="ARBA" id="ARBA00046528"/>
    </source>
</evidence>
<evidence type="ECO:0000313" key="18">
    <source>
        <dbReference type="EMBL" id="CAE1256721.1"/>
    </source>
</evidence>
<dbReference type="AlphaFoldDB" id="A0A812C6A2"/>
<comment type="function">
    <text evidence="1">Accessory subunit of the mitochondrial membrane respiratory chain NADH dehydrogenase (Complex I), that is believed not to be involved in catalysis. Complex I functions in the transfer of electrons from NADH to the respiratory chain. The immediate electron acceptor for the enzyme is believed to be ubiquinone.</text>
</comment>
<keyword evidence="11 17" id="KW-1133">Transmembrane helix</keyword>
<dbReference type="GO" id="GO:0005743">
    <property type="term" value="C:mitochondrial inner membrane"/>
    <property type="evidence" value="ECO:0007669"/>
    <property type="project" value="UniProtKB-SubCell"/>
</dbReference>
<keyword evidence="7 17" id="KW-0812">Transmembrane</keyword>
<proteinExistence type="inferred from homology"/>
<reference evidence="18" key="1">
    <citation type="submission" date="2021-01" db="EMBL/GenBank/DDBJ databases">
        <authorList>
            <person name="Li R."/>
            <person name="Bekaert M."/>
        </authorList>
    </citation>
    <scope>NUCLEOTIDE SEQUENCE</scope>
    <source>
        <strain evidence="18">Farmed</strain>
    </source>
</reference>
<keyword evidence="10" id="KW-0249">Electron transport</keyword>
<evidence type="ECO:0000256" key="17">
    <source>
        <dbReference type="SAM" id="Phobius"/>
    </source>
</evidence>
<evidence type="ECO:0000256" key="13">
    <source>
        <dbReference type="ARBA" id="ARBA00023136"/>
    </source>
</evidence>
<keyword evidence="12" id="KW-0496">Mitochondrion</keyword>
<evidence type="ECO:0000256" key="3">
    <source>
        <dbReference type="ARBA" id="ARBA00008915"/>
    </source>
</evidence>
<accession>A0A812C6A2</accession>
<dbReference type="Proteomes" id="UP000597762">
    <property type="component" value="Unassembled WGS sequence"/>
</dbReference>
<dbReference type="InterPro" id="IPR019329">
    <property type="entry name" value="NADH_UbQ_OxRdtase_ESSS_su"/>
</dbReference>
<dbReference type="OrthoDB" id="5917019at2759"/>
<keyword evidence="5" id="KW-0813">Transport</keyword>
<dbReference type="PANTHER" id="PTHR13327">
    <property type="entry name" value="NADH-UBIQUINONE OXIDOREDUCTASE ESSS SUBUNIT, MITOCHONDRIAL PRECURSOR"/>
    <property type="match status" value="1"/>
</dbReference>
<evidence type="ECO:0000256" key="6">
    <source>
        <dbReference type="ARBA" id="ARBA00022660"/>
    </source>
</evidence>
<evidence type="ECO:0000256" key="1">
    <source>
        <dbReference type="ARBA" id="ARBA00003195"/>
    </source>
</evidence>
<organism evidence="18 19">
    <name type="scientific">Acanthosepion pharaonis</name>
    <name type="common">Pharaoh cuttlefish</name>
    <name type="synonym">Sepia pharaonis</name>
    <dbReference type="NCBI Taxonomy" id="158019"/>
    <lineage>
        <taxon>Eukaryota</taxon>
        <taxon>Metazoa</taxon>
        <taxon>Spiralia</taxon>
        <taxon>Lophotrochozoa</taxon>
        <taxon>Mollusca</taxon>
        <taxon>Cephalopoda</taxon>
        <taxon>Coleoidea</taxon>
        <taxon>Decapodiformes</taxon>
        <taxon>Sepiida</taxon>
        <taxon>Sepiina</taxon>
        <taxon>Sepiidae</taxon>
        <taxon>Acanthosepion</taxon>
    </lineage>
</organism>
<keyword evidence="19" id="KW-1185">Reference proteome</keyword>
<comment type="similarity">
    <text evidence="3">Belongs to the complex I NDUFB11 subunit family.</text>
</comment>
<name>A0A812C6A2_ACAPH</name>
<dbReference type="EMBL" id="CAHIKZ030001220">
    <property type="protein sequence ID" value="CAE1256721.1"/>
    <property type="molecule type" value="Genomic_DNA"/>
</dbReference>
<dbReference type="Pfam" id="PF10183">
    <property type="entry name" value="ESSS"/>
    <property type="match status" value="1"/>
</dbReference>
<evidence type="ECO:0000256" key="15">
    <source>
        <dbReference type="ARBA" id="ARBA00031387"/>
    </source>
</evidence>
<evidence type="ECO:0000256" key="14">
    <source>
        <dbReference type="ARBA" id="ARBA00030753"/>
    </source>
</evidence>
<keyword evidence="6" id="KW-0679">Respiratory chain</keyword>
<feature type="transmembrane region" description="Helical" evidence="17">
    <location>
        <begin position="87"/>
        <end position="111"/>
    </location>
</feature>
<evidence type="ECO:0000256" key="11">
    <source>
        <dbReference type="ARBA" id="ARBA00022989"/>
    </source>
</evidence>
<comment type="caution">
    <text evidence="18">The sequence shown here is derived from an EMBL/GenBank/DDBJ whole genome shotgun (WGS) entry which is preliminary data.</text>
</comment>
<evidence type="ECO:0000313" key="19">
    <source>
        <dbReference type="Proteomes" id="UP000597762"/>
    </source>
</evidence>
<evidence type="ECO:0000256" key="2">
    <source>
        <dbReference type="ARBA" id="ARBA00004434"/>
    </source>
</evidence>
<evidence type="ECO:0000256" key="7">
    <source>
        <dbReference type="ARBA" id="ARBA00022692"/>
    </source>
</evidence>